<dbReference type="GeneID" id="11495609"/>
<reference evidence="13 14" key="1">
    <citation type="journal article" date="2011" name="Proc. Natl. Acad. Sci. U.S.A.">
        <title>Evolutionary erosion of yeast sex chromosomes by mating-type switching accidents.</title>
        <authorList>
            <person name="Gordon J.L."/>
            <person name="Armisen D."/>
            <person name="Proux-Wera E."/>
            <person name="Oheigeartaigh S.S."/>
            <person name="Byrne K.P."/>
            <person name="Wolfe K.H."/>
        </authorList>
    </citation>
    <scope>NUCLEOTIDE SEQUENCE [LARGE SCALE GENOMIC DNA]</scope>
    <source>
        <strain evidence="14">ATCC 10597 / BCRC 20456 / CBS 421 / NBRC 0211 / NRRL Y-12639</strain>
    </source>
</reference>
<dbReference type="GO" id="GO:0005524">
    <property type="term" value="F:ATP binding"/>
    <property type="evidence" value="ECO:0007669"/>
    <property type="project" value="InterPro"/>
</dbReference>
<feature type="coiled-coil region" evidence="11">
    <location>
        <begin position="248"/>
        <end position="380"/>
    </location>
</feature>
<organism evidence="13 14">
    <name type="scientific">Naumovozyma dairenensis (strain ATCC 10597 / BCRC 20456 / CBS 421 / NBRC 0211 / NRRL Y-12639)</name>
    <name type="common">Saccharomyces dairenensis</name>
    <dbReference type="NCBI Taxonomy" id="1071378"/>
    <lineage>
        <taxon>Eukaryota</taxon>
        <taxon>Fungi</taxon>
        <taxon>Dikarya</taxon>
        <taxon>Ascomycota</taxon>
        <taxon>Saccharomycotina</taxon>
        <taxon>Saccharomycetes</taxon>
        <taxon>Saccharomycetales</taxon>
        <taxon>Saccharomycetaceae</taxon>
        <taxon>Naumovozyma</taxon>
    </lineage>
</organism>
<protein>
    <recommendedName>
        <fullName evidence="10">Structural maintenance of chromosomes protein</fullName>
    </recommendedName>
</protein>
<keyword evidence="14" id="KW-1185">Reference proteome</keyword>
<evidence type="ECO:0000259" key="12">
    <source>
        <dbReference type="SMART" id="SM00968"/>
    </source>
</evidence>
<dbReference type="SUPFAM" id="SSF52540">
    <property type="entry name" value="P-loop containing nucleoside triphosphate hydrolases"/>
    <property type="match status" value="1"/>
</dbReference>
<comment type="subcellular location">
    <subcellularLocation>
        <location evidence="2">Chromosome</location>
    </subcellularLocation>
    <subcellularLocation>
        <location evidence="1 10">Nucleus</location>
    </subcellularLocation>
</comment>
<dbReference type="HOGENOM" id="CLU_001042_0_1_1"/>
<keyword evidence="9" id="KW-0131">Cell cycle</keyword>
<dbReference type="GO" id="GO:0051301">
    <property type="term" value="P:cell division"/>
    <property type="evidence" value="ECO:0007669"/>
    <property type="project" value="UniProtKB-KW"/>
</dbReference>
<sequence>MGRLSGLELNNFKSYKGITKVGFGDSNFTSIIGPNGSGKSNMMDAISFVLGVRSSHLRSNIVKDLIYRGVINDNGDTNEHGKVTSAYVKAFYEKNTADDGDNDDDDDERPVELMRAISTNGDTTYKINGKTVTYKEYSEFLERENILIKAKNFLVFQGDVEQIASQSPMDLSKLFEEVSGSIQYKKEYDELKEQIEKLNQSAAESIRNRRRIHGELKTYKEGITKDEEYKNNIEKRKKYYMYLVLWQLYHLENEKKKSLDNLKNAKSEISQLKNKITNEEKNLQRSKSSFLKENLKVNKKREQLNYQLKEKDKLLEDLNSIKIPQRAASKRINNIEKRIESIQKDIERQQGYINTFENQLKVVTKAKESFEREIKESAQNSNKYSLSDDDLKLYESLNEKYLMENGSAIEQQISLLNNDKQEVLEEMDRLNRKIDASKKRITEELLISQERIQNENIELVSSLNEKNSIFSEKTHELKTLQAEIESSNNQEYDTNYKLRETLLKLDDLNANQRESIKEKKLRENVTMLKRFFPGVRGLVHDLCRPKKDKYGLAVSTILGKNFDSIIVDNLNVAQECIAFFKKQRSGTASFIPLDTISSEQPTLNLPSSQDYILTINAIEYDPEYERAMQYVCSDSIICNSLDIARDLKWNKGVRSKLVTIEGALIHKAGLMTGGISKDSNNRWDKEEYQSLMTLKDKLLLQVEEISTKSRLSSTRARDVEIELSTLNAEISSLRMQLSQVQRSLDENKTEINHQNTLLDQQYNPKLKSLKEKVDEFDKSWNELKSNKEKLQNEIFKELTDKVGFTIEEYERHSGELLRKQSKELQQLQKEILNIENKLQFEIERLENTQKRLTSAESNLEKAHETLKSLQKDENELAEQVKQIESEINSARNELDSVNKVFTAQQLDINRMEESLGELNDNSQTLKRNRDEIKEDIAKNDLERIGILKNAKVTNIDIPVISETNLSDLPIDRIDEDTISVSNEIDVDYTALPAKYKEEMGSATKNELDTKIKNVEDLLDVLQPNARAADRFTEAQERFEIIDGETEKIKTTERKALQQFLKIKKKRKELFENAFDFVSEHLDNIYRELTRNPNSSADLAGGNASLTLEDEDEPFNAGVRYHATPPLKRFKDMEYLSGGEKTVAALALLFAINAYQPSPFFVLDEVDAALDITNVERIAAYIRRHGNPNLQFIVISLKNTMFEKSDALVGVFRQQQENSSKIVTLDLRNYAD</sequence>
<dbReference type="Pfam" id="PF06470">
    <property type="entry name" value="SMC_hinge"/>
    <property type="match status" value="1"/>
</dbReference>
<keyword evidence="8 10" id="KW-0539">Nucleus</keyword>
<evidence type="ECO:0000313" key="13">
    <source>
        <dbReference type="EMBL" id="CCD26109.2"/>
    </source>
</evidence>
<dbReference type="InterPro" id="IPR010935">
    <property type="entry name" value="SMC_hinge"/>
</dbReference>
<dbReference type="GO" id="GO:0003690">
    <property type="term" value="F:double-stranded DNA binding"/>
    <property type="evidence" value="ECO:0007669"/>
    <property type="project" value="EnsemblFungi"/>
</dbReference>
<dbReference type="Pfam" id="PF02463">
    <property type="entry name" value="SMC_N"/>
    <property type="match status" value="1"/>
</dbReference>
<comment type="similarity">
    <text evidence="3">Belongs to the SMC family. SMC1 subfamily.</text>
</comment>
<dbReference type="GO" id="GO:0042802">
    <property type="term" value="F:identical protein binding"/>
    <property type="evidence" value="ECO:0007669"/>
    <property type="project" value="EnsemblFungi"/>
</dbReference>
<dbReference type="GO" id="GO:0003680">
    <property type="term" value="F:minor groove of adenine-thymine-rich DNA binding"/>
    <property type="evidence" value="ECO:0007669"/>
    <property type="project" value="EnsemblFungi"/>
</dbReference>
<dbReference type="GO" id="GO:0000070">
    <property type="term" value="P:mitotic sister chromatid segregation"/>
    <property type="evidence" value="ECO:0007669"/>
    <property type="project" value="EnsemblFungi"/>
</dbReference>
<dbReference type="InterPro" id="IPR027417">
    <property type="entry name" value="P-loop_NTPase"/>
</dbReference>
<evidence type="ECO:0000256" key="10">
    <source>
        <dbReference type="PIRNR" id="PIRNR005719"/>
    </source>
</evidence>
<feature type="coiled-coil region" evidence="11">
    <location>
        <begin position="181"/>
        <end position="208"/>
    </location>
</feature>
<accession>G0WE98</accession>
<evidence type="ECO:0000256" key="9">
    <source>
        <dbReference type="ARBA" id="ARBA00023306"/>
    </source>
</evidence>
<dbReference type="SMART" id="SM00968">
    <property type="entry name" value="SMC_hinge"/>
    <property type="match status" value="1"/>
</dbReference>
<dbReference type="GO" id="GO:0005634">
    <property type="term" value="C:nucleus"/>
    <property type="evidence" value="ECO:0007669"/>
    <property type="project" value="UniProtKB-SubCell"/>
</dbReference>
<dbReference type="GO" id="GO:0006302">
    <property type="term" value="P:double-strand break repair"/>
    <property type="evidence" value="ECO:0007669"/>
    <property type="project" value="EnsemblFungi"/>
</dbReference>
<dbReference type="InterPro" id="IPR028468">
    <property type="entry name" value="Smc1_ABC"/>
</dbReference>
<feature type="coiled-coil region" evidence="11">
    <location>
        <begin position="817"/>
        <end position="935"/>
    </location>
</feature>
<keyword evidence="7 11" id="KW-0175">Coiled coil</keyword>
<dbReference type="Gene3D" id="1.20.1060.20">
    <property type="match status" value="1"/>
</dbReference>
<feature type="domain" description="SMC hinge" evidence="12">
    <location>
        <begin position="533"/>
        <end position="648"/>
    </location>
</feature>
<evidence type="ECO:0000256" key="4">
    <source>
        <dbReference type="ARBA" id="ARBA00022454"/>
    </source>
</evidence>
<feature type="coiled-coil region" evidence="11">
    <location>
        <begin position="716"/>
        <end position="793"/>
    </location>
</feature>
<dbReference type="InterPro" id="IPR036277">
    <property type="entry name" value="SMC_hinge_sf"/>
</dbReference>
<evidence type="ECO:0000256" key="8">
    <source>
        <dbReference type="ARBA" id="ARBA00023242"/>
    </source>
</evidence>
<dbReference type="Gene3D" id="1.20.120.330">
    <property type="entry name" value="Nucleotidyltransferases domain 2"/>
    <property type="match status" value="1"/>
</dbReference>
<keyword evidence="4" id="KW-0158">Chromosome</keyword>
<evidence type="ECO:0000256" key="5">
    <source>
        <dbReference type="ARBA" id="ARBA00022618"/>
    </source>
</evidence>
<dbReference type="PIRSF" id="PIRSF005719">
    <property type="entry name" value="SMC"/>
    <property type="match status" value="1"/>
</dbReference>
<name>G0WE98_NAUDC</name>
<evidence type="ECO:0000256" key="3">
    <source>
        <dbReference type="ARBA" id="ARBA00005597"/>
    </source>
</evidence>
<dbReference type="EMBL" id="HE580273">
    <property type="protein sequence ID" value="CCD26109.2"/>
    <property type="molecule type" value="Genomic_DNA"/>
</dbReference>
<dbReference type="OMA" id="KHMDFQR"/>
<evidence type="ECO:0000256" key="7">
    <source>
        <dbReference type="ARBA" id="ARBA00023054"/>
    </source>
</evidence>
<keyword evidence="5" id="KW-0132">Cell division</keyword>
<dbReference type="STRING" id="1071378.G0WE98"/>
<dbReference type="SUPFAM" id="SSF75553">
    <property type="entry name" value="Smc hinge domain"/>
    <property type="match status" value="1"/>
</dbReference>
<evidence type="ECO:0000313" key="14">
    <source>
        <dbReference type="Proteomes" id="UP000000689"/>
    </source>
</evidence>
<keyword evidence="6" id="KW-0498">Mitosis</keyword>
<evidence type="ECO:0000256" key="11">
    <source>
        <dbReference type="SAM" id="Coils"/>
    </source>
</evidence>
<dbReference type="GO" id="GO:0007064">
    <property type="term" value="P:mitotic sister chromatid cohesion"/>
    <property type="evidence" value="ECO:0007669"/>
    <property type="project" value="EnsemblFungi"/>
</dbReference>
<dbReference type="PANTHER" id="PTHR18937:SF12">
    <property type="entry name" value="STRUCTURAL MAINTENANCE OF CHROMOSOMES PROTEIN"/>
    <property type="match status" value="1"/>
</dbReference>
<dbReference type="Gene3D" id="3.30.70.1620">
    <property type="match status" value="1"/>
</dbReference>
<dbReference type="eggNOG" id="KOG0018">
    <property type="taxonomic scope" value="Eukaryota"/>
</dbReference>
<dbReference type="GO" id="GO:0016887">
    <property type="term" value="F:ATP hydrolysis activity"/>
    <property type="evidence" value="ECO:0007669"/>
    <property type="project" value="InterPro"/>
</dbReference>
<dbReference type="AlphaFoldDB" id="G0WE98"/>
<dbReference type="KEGG" id="ndi:NDAI_0G03320"/>
<dbReference type="Gene3D" id="3.40.50.300">
    <property type="entry name" value="P-loop containing nucleotide triphosphate hydrolases"/>
    <property type="match status" value="2"/>
</dbReference>
<evidence type="ECO:0000256" key="1">
    <source>
        <dbReference type="ARBA" id="ARBA00004123"/>
    </source>
</evidence>
<evidence type="ECO:0000256" key="6">
    <source>
        <dbReference type="ARBA" id="ARBA00022776"/>
    </source>
</evidence>
<dbReference type="Proteomes" id="UP000000689">
    <property type="component" value="Chromosome 7"/>
</dbReference>
<dbReference type="InterPro" id="IPR003395">
    <property type="entry name" value="RecF/RecN/SMC_N"/>
</dbReference>
<dbReference type="InterPro" id="IPR024704">
    <property type="entry name" value="SMC"/>
</dbReference>
<dbReference type="CDD" id="cd03275">
    <property type="entry name" value="ABC_SMC1_euk"/>
    <property type="match status" value="2"/>
</dbReference>
<feature type="coiled-coil region" evidence="11">
    <location>
        <begin position="413"/>
        <end position="440"/>
    </location>
</feature>
<dbReference type="GO" id="GO:0030892">
    <property type="term" value="C:mitotic cohesin complex"/>
    <property type="evidence" value="ECO:0007669"/>
    <property type="project" value="EnsemblFungi"/>
</dbReference>
<dbReference type="PANTHER" id="PTHR18937">
    <property type="entry name" value="STRUCTURAL MAINTENANCE OF CHROMOSOMES SMC FAMILY MEMBER"/>
    <property type="match status" value="1"/>
</dbReference>
<evidence type="ECO:0000256" key="2">
    <source>
        <dbReference type="ARBA" id="ARBA00004286"/>
    </source>
</evidence>
<dbReference type="RefSeq" id="XP_003671352.2">
    <property type="nucleotide sequence ID" value="XM_003671304.2"/>
</dbReference>
<dbReference type="OrthoDB" id="5575062at2759"/>
<gene>
    <name evidence="13" type="primary">NDAI0G03320</name>
    <name evidence="13" type="ordered locus">NDAI_0G03320</name>
</gene>
<proteinExistence type="inferred from homology"/>